<evidence type="ECO:0000256" key="2">
    <source>
        <dbReference type="SAM" id="MobiDB-lite"/>
    </source>
</evidence>
<keyword evidence="3" id="KW-1133">Transmembrane helix</keyword>
<accession>A0A511KLE6</accession>
<sequence>MFYSSKRRPSALPTTRFVPSSTQNGSTGATYKDKSLRPPSIRVRIQHLCTRPATLPGLFLLVFVGAGWTLGLFATSSERVRLGGGPKVVARDWSVVGGAKAQAGLGGPLVDEQGIVTPAREYNETVLILCPMRNSIEHIWHFFHLISTLTYPSHLLHLGILVSDTTDGTYQRALELADERQYSRKFRGKRLGRINVFQRDFAAEQETAGEDAYVGENVGKERHEYAAQVGRRKLLGKSRTWLLNAAMAAEVDWVLWVDVDVVDYEASMIERLLAYAKADRPSLSEHGADVVVPNCVWKTYNELGPYDRNNWIETPESLKFKADLAPNEVLIEGYKDHPTHRFNLASLVPAADSSTVLSPHNPYLLSTRFTLTSLPSWPPQDMTLPQALASTTTIPETLDLDAVGGCLALVRAEVHREGAVFPAWPPVDHQLETEGFAQLVKALRRPTGGHEMQGAGVLQERSGRGRLLGLPRYYVYHGALR</sequence>
<dbReference type="PANTHER" id="PTHR43083">
    <property type="entry name" value="MANNAN POLYMERASE II"/>
    <property type="match status" value="1"/>
</dbReference>
<dbReference type="SUPFAM" id="SSF53448">
    <property type="entry name" value="Nucleotide-diphospho-sugar transferases"/>
    <property type="match status" value="1"/>
</dbReference>
<feature type="compositionally biased region" description="Polar residues" evidence="2">
    <location>
        <begin position="17"/>
        <end position="29"/>
    </location>
</feature>
<protein>
    <submittedName>
        <fullName evidence="4">Mannan polymerase II complex ANP1 subunit, glycosyltransferase family 62 protein</fullName>
    </submittedName>
</protein>
<dbReference type="Pfam" id="PF03452">
    <property type="entry name" value="Anp1"/>
    <property type="match status" value="1"/>
</dbReference>
<name>A0A511KLE6_RHOTO</name>
<comment type="similarity">
    <text evidence="1">Belongs to the ANP1/MMN9/VAN1 family.</text>
</comment>
<keyword evidence="3" id="KW-0472">Membrane</keyword>
<evidence type="ECO:0000313" key="5">
    <source>
        <dbReference type="Proteomes" id="UP000321518"/>
    </source>
</evidence>
<dbReference type="Proteomes" id="UP000321518">
    <property type="component" value="Unassembled WGS sequence"/>
</dbReference>
<feature type="transmembrane region" description="Helical" evidence="3">
    <location>
        <begin position="53"/>
        <end position="74"/>
    </location>
</feature>
<feature type="region of interest" description="Disordered" evidence="2">
    <location>
        <begin position="1"/>
        <end position="34"/>
    </location>
</feature>
<dbReference type="PANTHER" id="PTHR43083:SF6">
    <property type="entry name" value="MANNAN POLYMERASE COMPLEXES SUBUNIT MNN9"/>
    <property type="match status" value="1"/>
</dbReference>
<evidence type="ECO:0000313" key="4">
    <source>
        <dbReference type="EMBL" id="GEM11181.1"/>
    </source>
</evidence>
<dbReference type="Gene3D" id="3.90.550.10">
    <property type="entry name" value="Spore Coat Polysaccharide Biosynthesis Protein SpsA, Chain A"/>
    <property type="match status" value="1"/>
</dbReference>
<gene>
    <name evidence="4" type="ORF">Rt10032_c14g5198</name>
</gene>
<evidence type="ECO:0000256" key="1">
    <source>
        <dbReference type="ARBA" id="ARBA00037964"/>
    </source>
</evidence>
<keyword evidence="3" id="KW-0812">Transmembrane</keyword>
<dbReference type="AlphaFoldDB" id="A0A511KLE6"/>
<keyword evidence="4" id="KW-0808">Transferase</keyword>
<proteinExistence type="inferred from homology"/>
<dbReference type="OrthoDB" id="2405412at2759"/>
<dbReference type="GO" id="GO:0016740">
    <property type="term" value="F:transferase activity"/>
    <property type="evidence" value="ECO:0007669"/>
    <property type="project" value="UniProtKB-KW"/>
</dbReference>
<dbReference type="InterPro" id="IPR052086">
    <property type="entry name" value="Mannan_Polymerase_Subunit"/>
</dbReference>
<organism evidence="4 5">
    <name type="scientific">Rhodotorula toruloides</name>
    <name type="common">Yeast</name>
    <name type="synonym">Rhodosporidium toruloides</name>
    <dbReference type="NCBI Taxonomy" id="5286"/>
    <lineage>
        <taxon>Eukaryota</taxon>
        <taxon>Fungi</taxon>
        <taxon>Dikarya</taxon>
        <taxon>Basidiomycota</taxon>
        <taxon>Pucciniomycotina</taxon>
        <taxon>Microbotryomycetes</taxon>
        <taxon>Sporidiobolales</taxon>
        <taxon>Sporidiobolaceae</taxon>
        <taxon>Rhodotorula</taxon>
    </lineage>
</organism>
<reference evidence="4 5" key="1">
    <citation type="submission" date="2019-07" db="EMBL/GenBank/DDBJ databases">
        <title>Rhodotorula toruloides NBRC10032 genome sequencing.</title>
        <authorList>
            <person name="Shida Y."/>
            <person name="Takaku H."/>
            <person name="Ogasawara W."/>
            <person name="Mori K."/>
        </authorList>
    </citation>
    <scope>NUCLEOTIDE SEQUENCE [LARGE SCALE GENOMIC DNA]</scope>
    <source>
        <strain evidence="4 5">NBRC10032</strain>
    </source>
</reference>
<dbReference type="EMBL" id="BJWK01000014">
    <property type="protein sequence ID" value="GEM11181.1"/>
    <property type="molecule type" value="Genomic_DNA"/>
</dbReference>
<evidence type="ECO:0000256" key="3">
    <source>
        <dbReference type="SAM" id="Phobius"/>
    </source>
</evidence>
<comment type="caution">
    <text evidence="4">The sequence shown here is derived from an EMBL/GenBank/DDBJ whole genome shotgun (WGS) entry which is preliminary data.</text>
</comment>
<dbReference type="InterPro" id="IPR029044">
    <property type="entry name" value="Nucleotide-diphossugar_trans"/>
</dbReference>